<name>A0AA86ALW0_SULMK</name>
<dbReference type="EMBL" id="CP007201">
    <property type="protein sequence ID" value="AHJ13116.1"/>
    <property type="molecule type" value="Genomic_DNA"/>
</dbReference>
<sequence>MNKRMYPDGWEDDEAKFKLPWMLENLLNDGYVVWFVNGRSARDGYAKTGQQFWLLDGELTTHNVDPYHRKEVKTGWHAWRKLKSELDNYASGHFEFKIIGTQGWHTHYNGDFRGRTLKDEVASALKYTDMPILPPHFSTYELIEEMHPKTIITFHKRKQPNTNAFRASDAKSVVFQWLNKRYPDAIIVPEFGIGGVWGKNSIVDLAVFDKKKMIFVEIKAETDSFVRVQRQLESSSLFADEVWLALFESKHIPENIPLHVGIITFDSKGKINIIKKSKPLKQDKTVIGHIWTTEFQEQFSAYKGASSWIKSLRGGVEALSEVASNLLGKNSRQFTINIWRRRHYKEFIWRRDMLLQGASNVMSIARGNKANESDSYFSSKYVHGLNEPWLKDLAIKEFIPPVLKRKKELSVKAKMLKMFEEHKVKKELQNHEKQA</sequence>
<organism evidence="1 2">
    <name type="scientific">Sulfurospirillum multivorans (strain DM 12446 / JCM 15788 / NBRC 109480)</name>
    <dbReference type="NCBI Taxonomy" id="1150621"/>
    <lineage>
        <taxon>Bacteria</taxon>
        <taxon>Pseudomonadati</taxon>
        <taxon>Campylobacterota</taxon>
        <taxon>Epsilonproteobacteria</taxon>
        <taxon>Campylobacterales</taxon>
        <taxon>Sulfurospirillaceae</taxon>
        <taxon>Sulfurospirillum</taxon>
    </lineage>
</organism>
<gene>
    <name evidence="1" type="ORF">SMUL_1861</name>
</gene>
<proteinExistence type="predicted"/>
<evidence type="ECO:0000313" key="2">
    <source>
        <dbReference type="Proteomes" id="UP000019322"/>
    </source>
</evidence>
<evidence type="ECO:0000313" key="1">
    <source>
        <dbReference type="EMBL" id="AHJ13116.1"/>
    </source>
</evidence>
<reference evidence="1 2" key="1">
    <citation type="journal article" date="2014" name="Environ. Microbiol.">
        <title>Insights into organohalide respiration and the versatile catabolism of Sulfurospirillum multivorans gained from comparative genomics and physiological studies.</title>
        <authorList>
            <person name="Goris T."/>
            <person name="Schubert T."/>
            <person name="Gadkari J."/>
            <person name="Wubet T."/>
            <person name="Tarkka M."/>
            <person name="Buscot F."/>
            <person name="Adrian L."/>
            <person name="Diekert G."/>
        </authorList>
    </citation>
    <scope>NUCLEOTIDE SEQUENCE [LARGE SCALE GENOMIC DNA]</scope>
    <source>
        <strain evidence="2">DM 12446 / JCM 15788 / NBRC 109480</strain>
    </source>
</reference>
<accession>A0AA86ALW0</accession>
<protein>
    <submittedName>
        <fullName evidence="1">Uncharacterized protein</fullName>
    </submittedName>
</protein>
<dbReference type="Proteomes" id="UP000019322">
    <property type="component" value="Chromosome"/>
</dbReference>
<dbReference type="KEGG" id="smul:SMUL_1861"/>
<dbReference type="AlphaFoldDB" id="A0AA86ALW0"/>
<dbReference type="RefSeq" id="WP_025344989.1">
    <property type="nucleotide sequence ID" value="NZ_CP007201.1"/>
</dbReference>